<protein>
    <recommendedName>
        <fullName evidence="6">Methylthioribulose-1-phosphate dehydratase</fullName>
        <shortName evidence="6">MTRu-1-P dehydratase</shortName>
        <ecNumber evidence="6">4.2.1.109</ecNumber>
    </recommendedName>
</protein>
<dbReference type="NCBIfam" id="NF005244">
    <property type="entry name" value="PRK06754.1"/>
    <property type="match status" value="1"/>
</dbReference>
<dbReference type="InterPro" id="IPR001303">
    <property type="entry name" value="Aldolase_II/adducin_N"/>
</dbReference>
<comment type="caution">
    <text evidence="8">The sequence shown here is derived from an EMBL/GenBank/DDBJ whole genome shotgun (WGS) entry which is preliminary data.</text>
</comment>
<dbReference type="GO" id="GO:0046570">
    <property type="term" value="F:methylthioribulose 1-phosphate dehydratase activity"/>
    <property type="evidence" value="ECO:0007669"/>
    <property type="project" value="UniProtKB-UniRule"/>
</dbReference>
<keyword evidence="4 6" id="KW-0486">Methionine biosynthesis</keyword>
<dbReference type="NCBIfam" id="TIGR03328">
    <property type="entry name" value="salvage_mtnB"/>
    <property type="match status" value="1"/>
</dbReference>
<dbReference type="OrthoDB" id="9805559at2"/>
<gene>
    <name evidence="6" type="primary">mtnB</name>
    <name evidence="8" type="ORF">EDM56_18025</name>
</gene>
<dbReference type="UniPathway" id="UPA00904">
    <property type="reaction ID" value="UER00875"/>
</dbReference>
<comment type="pathway">
    <text evidence="6">Amino-acid biosynthesis; L-methionine biosynthesis via salvage pathway; L-methionine from S-methyl-5-thio-alpha-D-ribose 1-phosphate: step 2/6.</text>
</comment>
<dbReference type="GO" id="GO:0019509">
    <property type="term" value="P:L-methionine salvage from methylthioadenosine"/>
    <property type="evidence" value="ECO:0007669"/>
    <property type="project" value="UniProtKB-UniRule"/>
</dbReference>
<dbReference type="PANTHER" id="PTHR10640:SF7">
    <property type="entry name" value="METHYLTHIORIBULOSE-1-PHOSPHATE DEHYDRATASE"/>
    <property type="match status" value="1"/>
</dbReference>
<keyword evidence="2 6" id="KW-0479">Metal-binding</keyword>
<comment type="catalytic activity">
    <reaction evidence="6">
        <text>5-(methylsulfanyl)-D-ribulose 1-phosphate = 5-methylsulfanyl-2,3-dioxopentyl phosphate + H2O</text>
        <dbReference type="Rhea" id="RHEA:15549"/>
        <dbReference type="ChEBI" id="CHEBI:15377"/>
        <dbReference type="ChEBI" id="CHEBI:58548"/>
        <dbReference type="ChEBI" id="CHEBI:58828"/>
        <dbReference type="EC" id="4.2.1.109"/>
    </reaction>
</comment>
<dbReference type="Pfam" id="PF00596">
    <property type="entry name" value="Aldolase_II"/>
    <property type="match status" value="1"/>
</dbReference>
<evidence type="ECO:0000256" key="1">
    <source>
        <dbReference type="ARBA" id="ARBA00022605"/>
    </source>
</evidence>
<keyword evidence="5 6" id="KW-0456">Lyase</keyword>
<keyword evidence="9" id="KW-1185">Reference proteome</keyword>
<feature type="domain" description="Class II aldolase/adducin N-terminal" evidence="7">
    <location>
        <begin position="13"/>
        <end position="202"/>
    </location>
</feature>
<dbReference type="Gene3D" id="3.40.225.10">
    <property type="entry name" value="Class II aldolase/adducin N-terminal domain"/>
    <property type="match status" value="1"/>
</dbReference>
<feature type="binding site" evidence="6">
    <location>
        <position position="102"/>
    </location>
    <ligand>
        <name>Zn(2+)</name>
        <dbReference type="ChEBI" id="CHEBI:29105"/>
    </ligand>
</feature>
<dbReference type="EC" id="4.2.1.109" evidence="6"/>
<dbReference type="EMBL" id="RHHQ01000013">
    <property type="protein sequence ID" value="RNB85898.1"/>
    <property type="molecule type" value="Genomic_DNA"/>
</dbReference>
<dbReference type="PANTHER" id="PTHR10640">
    <property type="entry name" value="METHYLTHIORIBULOSE-1-PHOSPHATE DEHYDRATASE"/>
    <property type="match status" value="1"/>
</dbReference>
<organism evidence="8 9">
    <name type="scientific">Brevibacillus fluminis</name>
    <dbReference type="NCBI Taxonomy" id="511487"/>
    <lineage>
        <taxon>Bacteria</taxon>
        <taxon>Bacillati</taxon>
        <taxon>Bacillota</taxon>
        <taxon>Bacilli</taxon>
        <taxon>Bacillales</taxon>
        <taxon>Paenibacillaceae</taxon>
        <taxon>Brevibacillus</taxon>
    </lineage>
</organism>
<comment type="similarity">
    <text evidence="6">Belongs to the aldolase class II family. MtnB subfamily.</text>
</comment>
<reference evidence="8 9" key="1">
    <citation type="submission" date="2018-10" db="EMBL/GenBank/DDBJ databases">
        <title>Phylogenomics of Brevibacillus.</title>
        <authorList>
            <person name="Dunlap C."/>
        </authorList>
    </citation>
    <scope>NUCLEOTIDE SEQUENCE [LARGE SCALE GENOMIC DNA]</scope>
    <source>
        <strain evidence="8 9">JCM 15716</strain>
    </source>
</reference>
<evidence type="ECO:0000256" key="2">
    <source>
        <dbReference type="ARBA" id="ARBA00022723"/>
    </source>
</evidence>
<dbReference type="RefSeq" id="WP_122919310.1">
    <property type="nucleotide sequence ID" value="NZ_RHHQ01000013.1"/>
</dbReference>
<dbReference type="HAMAP" id="MF_01677">
    <property type="entry name" value="Salvage_MtnB"/>
    <property type="match status" value="1"/>
</dbReference>
<evidence type="ECO:0000256" key="4">
    <source>
        <dbReference type="ARBA" id="ARBA00023167"/>
    </source>
</evidence>
<evidence type="ECO:0000256" key="6">
    <source>
        <dbReference type="HAMAP-Rule" id="MF_01677"/>
    </source>
</evidence>
<evidence type="ECO:0000256" key="3">
    <source>
        <dbReference type="ARBA" id="ARBA00022833"/>
    </source>
</evidence>
<dbReference type="InterPro" id="IPR036409">
    <property type="entry name" value="Aldolase_II/adducin_N_sf"/>
</dbReference>
<comment type="function">
    <text evidence="6">Catalyzes the dehydration of methylthioribulose-1-phosphate (MTRu-1-P) into 2,3-diketo-5-methylthiopentyl-1-phosphate (DK-MTP-1-P).</text>
</comment>
<dbReference type="GO" id="GO:0005737">
    <property type="term" value="C:cytoplasm"/>
    <property type="evidence" value="ECO:0007669"/>
    <property type="project" value="UniProtKB-UniRule"/>
</dbReference>
<dbReference type="AlphaFoldDB" id="A0A3M8DD21"/>
<dbReference type="Proteomes" id="UP000271031">
    <property type="component" value="Unassembled WGS sequence"/>
</dbReference>
<feature type="binding site" evidence="6">
    <location>
        <position position="104"/>
    </location>
    <ligand>
        <name>Zn(2+)</name>
        <dbReference type="ChEBI" id="CHEBI:29105"/>
    </ligand>
</feature>
<name>A0A3M8DD21_9BACL</name>
<comment type="cofactor">
    <cofactor evidence="6">
        <name>Zn(2+)</name>
        <dbReference type="ChEBI" id="CHEBI:29105"/>
    </cofactor>
    <text evidence="6">Binds 1 zinc ion per subunit.</text>
</comment>
<keyword evidence="3 6" id="KW-0862">Zinc</keyword>
<keyword evidence="1 6" id="KW-0028">Amino-acid biosynthesis</keyword>
<sequence>MSITLESKIDAFRRLDEAKLTFAKRDWFPGTSGNLSIKLSDSPLTFAVTASGKDKTKLSPEDYLLVDGDAKPVEATTLKPSAETLIHAVVYKNIPNAGACFHVHTLGNNLVSELYFGQRAFSIQGQELIKGLGIWEENAQITVPIVENFADIPKLAQAIEKVITPEIPGVLIRNHGIYTWGGNDFEAKRHLEAFEFLFEYHLRWLQLSQAVQKQTVPATF</sequence>
<dbReference type="SMART" id="SM01007">
    <property type="entry name" value="Aldolase_II"/>
    <property type="match status" value="1"/>
</dbReference>
<accession>A0A3M8DD21</accession>
<dbReference type="GO" id="GO:0008270">
    <property type="term" value="F:zinc ion binding"/>
    <property type="evidence" value="ECO:0007669"/>
    <property type="project" value="UniProtKB-UniRule"/>
</dbReference>
<dbReference type="SUPFAM" id="SSF53639">
    <property type="entry name" value="AraD/HMP-PK domain-like"/>
    <property type="match status" value="1"/>
</dbReference>
<evidence type="ECO:0000313" key="8">
    <source>
        <dbReference type="EMBL" id="RNB85898.1"/>
    </source>
</evidence>
<evidence type="ECO:0000313" key="9">
    <source>
        <dbReference type="Proteomes" id="UP000271031"/>
    </source>
</evidence>
<evidence type="ECO:0000259" key="7">
    <source>
        <dbReference type="SMART" id="SM01007"/>
    </source>
</evidence>
<proteinExistence type="inferred from homology"/>
<evidence type="ECO:0000256" key="5">
    <source>
        <dbReference type="ARBA" id="ARBA00023239"/>
    </source>
</evidence>
<dbReference type="InterPro" id="IPR017714">
    <property type="entry name" value="MethylthioRu-1-P_deHdtase_MtnB"/>
</dbReference>